<dbReference type="Gene3D" id="4.10.410.10">
    <property type="entry name" value="Pancreatic trypsin inhibitor Kunitz domain"/>
    <property type="match status" value="1"/>
</dbReference>
<evidence type="ECO:0000256" key="1">
    <source>
        <dbReference type="SAM" id="MobiDB-lite"/>
    </source>
</evidence>
<organism evidence="3 4">
    <name type="scientific">Loxostege sticticalis</name>
    <name type="common">Beet webworm moth</name>
    <dbReference type="NCBI Taxonomy" id="481309"/>
    <lineage>
        <taxon>Eukaryota</taxon>
        <taxon>Metazoa</taxon>
        <taxon>Ecdysozoa</taxon>
        <taxon>Arthropoda</taxon>
        <taxon>Hexapoda</taxon>
        <taxon>Insecta</taxon>
        <taxon>Pterygota</taxon>
        <taxon>Neoptera</taxon>
        <taxon>Endopterygota</taxon>
        <taxon>Lepidoptera</taxon>
        <taxon>Glossata</taxon>
        <taxon>Ditrysia</taxon>
        <taxon>Pyraloidea</taxon>
        <taxon>Crambidae</taxon>
        <taxon>Pyraustinae</taxon>
        <taxon>Loxostege</taxon>
    </lineage>
</organism>
<proteinExistence type="predicted"/>
<evidence type="ECO:0000313" key="4">
    <source>
        <dbReference type="Proteomes" id="UP001549920"/>
    </source>
</evidence>
<dbReference type="Proteomes" id="UP001549920">
    <property type="component" value="Unassembled WGS sequence"/>
</dbReference>
<evidence type="ECO:0000313" key="3">
    <source>
        <dbReference type="EMBL" id="KAL0893587.1"/>
    </source>
</evidence>
<dbReference type="EMBL" id="JBEUOH010000005">
    <property type="protein sequence ID" value="KAL0893587.1"/>
    <property type="molecule type" value="Genomic_DNA"/>
</dbReference>
<evidence type="ECO:0008006" key="5">
    <source>
        <dbReference type="Google" id="ProtNLM"/>
    </source>
</evidence>
<protein>
    <recommendedName>
        <fullName evidence="5">BPTI/Kunitz inhibitor domain-containing protein</fullName>
    </recommendedName>
</protein>
<sequence>MDAFEILHGSCILTVLLVNLIHVTQSIPPDYCFHKLNTSDCHGPPTEVAYYYEPGSRCDVAIWRGCPTKNKFHDEVICSHTCIARFRWGSEEMEMGEQPEKSEGKFSSYFYSGLS</sequence>
<gene>
    <name evidence="3" type="ORF">ABMA27_013768</name>
</gene>
<evidence type="ECO:0000256" key="2">
    <source>
        <dbReference type="SAM" id="SignalP"/>
    </source>
</evidence>
<accession>A0ABR3IBH5</accession>
<reference evidence="3 4" key="1">
    <citation type="submission" date="2024-06" db="EMBL/GenBank/DDBJ databases">
        <title>A chromosome-level genome assembly of beet webworm, Loxostege sticticalis.</title>
        <authorList>
            <person name="Zhang Y."/>
        </authorList>
    </citation>
    <scope>NUCLEOTIDE SEQUENCE [LARGE SCALE GENOMIC DNA]</scope>
    <source>
        <strain evidence="3">AQ026</strain>
        <tissue evidence="3">Whole body</tissue>
    </source>
</reference>
<name>A0ABR3IBH5_LOXSC</name>
<dbReference type="SUPFAM" id="SSF57362">
    <property type="entry name" value="BPTI-like"/>
    <property type="match status" value="1"/>
</dbReference>
<feature type="region of interest" description="Disordered" evidence="1">
    <location>
        <begin position="94"/>
        <end position="115"/>
    </location>
</feature>
<feature type="chain" id="PRO_5046265284" description="BPTI/Kunitz inhibitor domain-containing protein" evidence="2">
    <location>
        <begin position="27"/>
        <end position="115"/>
    </location>
</feature>
<feature type="signal peptide" evidence="2">
    <location>
        <begin position="1"/>
        <end position="26"/>
    </location>
</feature>
<keyword evidence="4" id="KW-1185">Reference proteome</keyword>
<comment type="caution">
    <text evidence="3">The sequence shown here is derived from an EMBL/GenBank/DDBJ whole genome shotgun (WGS) entry which is preliminary data.</text>
</comment>
<dbReference type="InterPro" id="IPR036880">
    <property type="entry name" value="Kunitz_BPTI_sf"/>
</dbReference>
<keyword evidence="2" id="KW-0732">Signal</keyword>